<feature type="region of interest" description="Disordered" evidence="5">
    <location>
        <begin position="47"/>
        <end position="80"/>
    </location>
</feature>
<dbReference type="Pfam" id="PF03110">
    <property type="entry name" value="SBP"/>
    <property type="match status" value="1"/>
</dbReference>
<accession>A0A2I0AZC9</accession>
<dbReference type="GO" id="GO:0005634">
    <property type="term" value="C:nucleus"/>
    <property type="evidence" value="ECO:0007669"/>
    <property type="project" value="InterPro"/>
</dbReference>
<feature type="domain" description="SBP-type" evidence="6">
    <location>
        <begin position="130"/>
        <end position="207"/>
    </location>
</feature>
<reference evidence="7 8" key="1">
    <citation type="journal article" date="2017" name="Nature">
        <title>The Apostasia genome and the evolution of orchids.</title>
        <authorList>
            <person name="Zhang G.Q."/>
            <person name="Liu K.W."/>
            <person name="Li Z."/>
            <person name="Lohaus R."/>
            <person name="Hsiao Y.Y."/>
            <person name="Niu S.C."/>
            <person name="Wang J.Y."/>
            <person name="Lin Y.C."/>
            <person name="Xu Q."/>
            <person name="Chen L.J."/>
            <person name="Yoshida K."/>
            <person name="Fujiwara S."/>
            <person name="Wang Z.W."/>
            <person name="Zhang Y.Q."/>
            <person name="Mitsuda N."/>
            <person name="Wang M."/>
            <person name="Liu G.H."/>
            <person name="Pecoraro L."/>
            <person name="Huang H.X."/>
            <person name="Xiao X.J."/>
            <person name="Lin M."/>
            <person name="Wu X.Y."/>
            <person name="Wu W.L."/>
            <person name="Chen Y.Y."/>
            <person name="Chang S.B."/>
            <person name="Sakamoto S."/>
            <person name="Ohme-Takagi M."/>
            <person name="Yagi M."/>
            <person name="Zeng S.J."/>
            <person name="Shen C.Y."/>
            <person name="Yeh C.M."/>
            <person name="Luo Y.B."/>
            <person name="Tsai W.C."/>
            <person name="Van de Peer Y."/>
            <person name="Liu Z.J."/>
        </authorList>
    </citation>
    <scope>NUCLEOTIDE SEQUENCE [LARGE SCALE GENOMIC DNA]</scope>
    <source>
        <strain evidence="8">cv. Shenzhen</strain>
        <tissue evidence="7">Stem</tissue>
    </source>
</reference>
<keyword evidence="3" id="KW-0862">Zinc</keyword>
<evidence type="ECO:0000256" key="2">
    <source>
        <dbReference type="ARBA" id="ARBA00022771"/>
    </source>
</evidence>
<dbReference type="SUPFAM" id="SSF103612">
    <property type="entry name" value="SBT domain"/>
    <property type="match status" value="1"/>
</dbReference>
<dbReference type="Proteomes" id="UP000236161">
    <property type="component" value="Unassembled WGS sequence"/>
</dbReference>
<dbReference type="Gene3D" id="4.10.1100.10">
    <property type="entry name" value="Transcription factor, SBP-box domain"/>
    <property type="match status" value="1"/>
</dbReference>
<keyword evidence="8" id="KW-1185">Reference proteome</keyword>
<keyword evidence="2 4" id="KW-0863">Zinc-finger</keyword>
<dbReference type="AlphaFoldDB" id="A0A2I0AZC9"/>
<keyword evidence="1" id="KW-0479">Metal-binding</keyword>
<dbReference type="PROSITE" id="PS51141">
    <property type="entry name" value="ZF_SBP"/>
    <property type="match status" value="1"/>
</dbReference>
<dbReference type="Pfam" id="PF26102">
    <property type="entry name" value="Ig_SPL7"/>
    <property type="match status" value="1"/>
</dbReference>
<evidence type="ECO:0000256" key="3">
    <source>
        <dbReference type="ARBA" id="ARBA00022833"/>
    </source>
</evidence>
<evidence type="ECO:0000256" key="5">
    <source>
        <dbReference type="SAM" id="MobiDB-lite"/>
    </source>
</evidence>
<dbReference type="GO" id="GO:0008270">
    <property type="term" value="F:zinc ion binding"/>
    <property type="evidence" value="ECO:0007669"/>
    <property type="project" value="UniProtKB-KW"/>
</dbReference>
<proteinExistence type="predicted"/>
<dbReference type="InterPro" id="IPR004333">
    <property type="entry name" value="SBP_dom"/>
</dbReference>
<protein>
    <submittedName>
        <fullName evidence="7">Squamosa promoter-binding-like protein 9</fullName>
    </submittedName>
</protein>
<dbReference type="PANTHER" id="PTHR31251:SF108">
    <property type="entry name" value="SQUAMOSA PROMOTER-BINDING-LIKE PROTEIN 7"/>
    <property type="match status" value="1"/>
</dbReference>
<evidence type="ECO:0000259" key="6">
    <source>
        <dbReference type="PROSITE" id="PS51141"/>
    </source>
</evidence>
<dbReference type="PANTHER" id="PTHR31251">
    <property type="entry name" value="SQUAMOSA PROMOTER-BINDING-LIKE PROTEIN 4"/>
    <property type="match status" value="1"/>
</dbReference>
<name>A0A2I0AZC9_9ASPA</name>
<evidence type="ECO:0000256" key="4">
    <source>
        <dbReference type="PROSITE-ProRule" id="PRU00470"/>
    </source>
</evidence>
<dbReference type="InterPro" id="IPR036893">
    <property type="entry name" value="SBP_sf"/>
</dbReference>
<gene>
    <name evidence="7" type="primary">SPL9</name>
    <name evidence="7" type="ORF">AXF42_Ash006536</name>
</gene>
<dbReference type="EMBL" id="KZ451935">
    <property type="protein sequence ID" value="PKA60901.1"/>
    <property type="molecule type" value="Genomic_DNA"/>
</dbReference>
<evidence type="ECO:0000256" key="1">
    <source>
        <dbReference type="ARBA" id="ARBA00022723"/>
    </source>
</evidence>
<evidence type="ECO:0000313" key="7">
    <source>
        <dbReference type="EMBL" id="PKA60901.1"/>
    </source>
</evidence>
<dbReference type="InterPro" id="IPR044817">
    <property type="entry name" value="SBP-like"/>
</dbReference>
<dbReference type="OrthoDB" id="514967at2759"/>
<sequence>MEFPPSFPLLESVPAVVTGDDPSSSSVWDWGNLLDFAIDADDSFILSDLPHLPSPQPPPLEETPPQAEPAPEGSSSRVRKRDPRLVCANYLAGRVPCACPEVDEKEMEGDEEEAVVGGRKRARAGVVNVGVRCQVPGCEVDIGELKGYHRRHRVCLRCAYAPSVMIEGETKRYCQQCGKFHVLLDFDEDKRSCRRKLERHNRRRRRKPADLKSVVEKENVCQGKQLGETQKESTCTAVEDDGVRNKLVDGDMLLDCQNGLGCDEPSSLGLENTQTDSPRSFATSVDAIVDDERLDKPKSTISSTTCDNKSTYSSVCPTGRISFKLYDWNPAEFPRRLRHQIFEWLASMPVELEGYVRPGCTILTLFIAMPKYMWVKLSQDGEVRIKQLINAPESLLMGRGNILIYLSNVIIQILKDGTSHINVMIESKAPRLHCVQPTYFEAGKAMEFIACGSNLDQPNLRFLVSFAGRYLVCDVYRVMSHRGSSYCGNSCFSMNNSEHELFAVNVKQTVPEVFGPAFIEVENESGVSNFIPVLIGDKQICHELESLQGIFTRSPSLHVENIASSAVCGDTATFRRLNFTQQIDMSDLLLDIAWLLKEPCEDTTEYFWGSLNVERVVHLLRFAIQNDLISVLKAVVRYVDIGFSKSMNLSVDADTGLLLNYMKNAKEILNQKRQHMEISVQDPWHVRYKDTLPVDPSAISAETPKNLNEGERNAFAFASTSAADNNESTLIITKDINSSKSPCSLLRSYWPCKFWAVNTSSTPVTRTRADLFVTATLSMCFVVCILLLNPHKPSDFSDYMRRRLLGHSNHQ</sequence>
<feature type="compositionally biased region" description="Pro residues" evidence="5">
    <location>
        <begin position="52"/>
        <end position="68"/>
    </location>
</feature>
<dbReference type="STRING" id="1088818.A0A2I0AZC9"/>
<dbReference type="GO" id="GO:0003677">
    <property type="term" value="F:DNA binding"/>
    <property type="evidence" value="ECO:0007669"/>
    <property type="project" value="InterPro"/>
</dbReference>
<organism evidence="7 8">
    <name type="scientific">Apostasia shenzhenica</name>
    <dbReference type="NCBI Taxonomy" id="1088818"/>
    <lineage>
        <taxon>Eukaryota</taxon>
        <taxon>Viridiplantae</taxon>
        <taxon>Streptophyta</taxon>
        <taxon>Embryophyta</taxon>
        <taxon>Tracheophyta</taxon>
        <taxon>Spermatophyta</taxon>
        <taxon>Magnoliopsida</taxon>
        <taxon>Liliopsida</taxon>
        <taxon>Asparagales</taxon>
        <taxon>Orchidaceae</taxon>
        <taxon>Apostasioideae</taxon>
        <taxon>Apostasia</taxon>
    </lineage>
</organism>
<evidence type="ECO:0000313" key="8">
    <source>
        <dbReference type="Proteomes" id="UP000236161"/>
    </source>
</evidence>